<dbReference type="InterPro" id="IPR047215">
    <property type="entry name" value="Galactose_mutarotase-like"/>
</dbReference>
<comment type="function">
    <text evidence="14">Mutarotase that catalyzes the interconversion of beta-D-galactose and alpha-D-galactose during galactose metabolism. Beta-D-galactose is metabolized in the liver into glucose 1-phosphate, the primary metabolic fuel, by the action of four enzymes that constitute the Leloir pathway: GALM, GALK1 (galactokinase), GALT (galactose-1-phosphate uridylyltransferase) and GALE (UDP-galactose-4'-epimerase). Involved in the maintenance of the equilibrium between the beta- and alpha-anomers of galactose, therefore ensuring a sufficient supply of the alpha-anomer for GALK1. Also active on D-glucose although shows a preference for galactose over glucose.</text>
</comment>
<dbReference type="NCBIfam" id="NF008277">
    <property type="entry name" value="PRK11055.1"/>
    <property type="match status" value="1"/>
</dbReference>
<dbReference type="OrthoDB" id="274691at2759"/>
<comment type="subcellular location">
    <subcellularLocation>
        <location evidence="3">Cytoplasm</location>
    </subcellularLocation>
</comment>
<protein>
    <recommendedName>
        <fullName evidence="8">Galactose mutarotase</fullName>
        <ecNumber evidence="7">5.1.3.3</ecNumber>
    </recommendedName>
    <alternativeName>
        <fullName evidence="13">Aldose 1-epimerase</fullName>
    </alternativeName>
</protein>
<dbReference type="CDD" id="cd09019">
    <property type="entry name" value="galactose_mutarotase_like"/>
    <property type="match status" value="1"/>
</dbReference>
<keyword evidence="12" id="KW-0119">Carbohydrate metabolism</keyword>
<dbReference type="GO" id="GO:0005737">
    <property type="term" value="C:cytoplasm"/>
    <property type="evidence" value="ECO:0007669"/>
    <property type="project" value="UniProtKB-SubCell"/>
</dbReference>
<evidence type="ECO:0000256" key="1">
    <source>
        <dbReference type="ARBA" id="ARBA00001614"/>
    </source>
</evidence>
<accession>A0A9P0KZQ8</accession>
<dbReference type="GO" id="GO:0004034">
    <property type="term" value="F:aldose 1-epimerase activity"/>
    <property type="evidence" value="ECO:0007669"/>
    <property type="project" value="UniProtKB-EC"/>
</dbReference>
<dbReference type="FunFam" id="2.70.98.10:FF:000003">
    <property type="entry name" value="Aldose 1-epimerase"/>
    <property type="match status" value="1"/>
</dbReference>
<evidence type="ECO:0000256" key="6">
    <source>
        <dbReference type="ARBA" id="ARBA00011245"/>
    </source>
</evidence>
<dbReference type="InterPro" id="IPR014718">
    <property type="entry name" value="GH-type_carb-bd"/>
</dbReference>
<name>A0A9P0KZQ8_ACAOB</name>
<evidence type="ECO:0000256" key="12">
    <source>
        <dbReference type="ARBA" id="ARBA00023277"/>
    </source>
</evidence>
<evidence type="ECO:0000256" key="7">
    <source>
        <dbReference type="ARBA" id="ARBA00013185"/>
    </source>
</evidence>
<evidence type="ECO:0000313" key="15">
    <source>
        <dbReference type="EMBL" id="CAH1984834.1"/>
    </source>
</evidence>
<dbReference type="InterPro" id="IPR018052">
    <property type="entry name" value="Ald1_epimerase_CS"/>
</dbReference>
<proteinExistence type="inferred from homology"/>
<dbReference type="PANTHER" id="PTHR10091">
    <property type="entry name" value="ALDOSE-1-EPIMERASE"/>
    <property type="match status" value="1"/>
</dbReference>
<evidence type="ECO:0000256" key="14">
    <source>
        <dbReference type="ARBA" id="ARBA00045743"/>
    </source>
</evidence>
<comment type="catalytic activity">
    <reaction evidence="2">
        <text>alpha-D-galactose = beta-D-galactose</text>
        <dbReference type="Rhea" id="RHEA:28675"/>
        <dbReference type="ChEBI" id="CHEBI:27667"/>
        <dbReference type="ChEBI" id="CHEBI:28061"/>
        <dbReference type="EC" id="5.1.3.3"/>
    </reaction>
    <physiologicalReaction direction="right-to-left" evidence="2">
        <dbReference type="Rhea" id="RHEA:28677"/>
    </physiologicalReaction>
</comment>
<evidence type="ECO:0000256" key="8">
    <source>
        <dbReference type="ARBA" id="ARBA00021023"/>
    </source>
</evidence>
<sequence length="419" mass="46359">MACAKLSTVNLSIDNFGSWKNDKGEEVPVKRFTWTNQNNVSVQLISYGGYITSIKVPDKNGKVEDVVIGFDNLDGYLRPENTYYGATVGRVANRIAKGKMRVEGKQYSLAVNNGPNHLHGGIRGFDKVVWEHHSKCNKVILSYYSADGEEGYPGGLLVNVTFELTAENEFSIDYKAICTKATPVNLTNHSYFNLAGHHTGPTEAYKHVITINADRYTEVDDTSIPTGNLPNVNGTVFDLRVPKVLGDVINKVPNSPGFDHNFCITRPSKQGLVFVASAYHPDSGRVMEIYSNQPGVQFYTGNFMPDESTNVKGKGGVKLVKHGAFCFETQVYPDSINQVRLNKIGNLKLACNFPAVTRIHCAKRWRFMANIRETPLGVTTLFNSLGWLTIHCRGTSGEDVQSAKIKSSPLDRRLKIASK</sequence>
<dbReference type="InterPro" id="IPR011013">
    <property type="entry name" value="Gal_mutarotase_sf_dom"/>
</dbReference>
<evidence type="ECO:0000256" key="5">
    <source>
        <dbReference type="ARBA" id="ARBA00006206"/>
    </source>
</evidence>
<evidence type="ECO:0000313" key="16">
    <source>
        <dbReference type="Proteomes" id="UP001152888"/>
    </source>
</evidence>
<dbReference type="Pfam" id="PF01263">
    <property type="entry name" value="Aldose_epim"/>
    <property type="match status" value="1"/>
</dbReference>
<comment type="pathway">
    <text evidence="4">Carbohydrate metabolism; galactose metabolism.</text>
</comment>
<keyword evidence="16" id="KW-1185">Reference proteome</keyword>
<evidence type="ECO:0000256" key="11">
    <source>
        <dbReference type="ARBA" id="ARBA00023235"/>
    </source>
</evidence>
<dbReference type="GO" id="GO:0033499">
    <property type="term" value="P:galactose catabolic process via UDP-galactose, Leloir pathway"/>
    <property type="evidence" value="ECO:0007669"/>
    <property type="project" value="TreeGrafter"/>
</dbReference>
<dbReference type="GO" id="GO:0006006">
    <property type="term" value="P:glucose metabolic process"/>
    <property type="evidence" value="ECO:0007669"/>
    <property type="project" value="TreeGrafter"/>
</dbReference>
<dbReference type="AlphaFoldDB" id="A0A9P0KZQ8"/>
<comment type="subunit">
    <text evidence="6">Monomer.</text>
</comment>
<comment type="similarity">
    <text evidence="5">Belongs to the aldose epimerase family.</text>
</comment>
<evidence type="ECO:0000256" key="2">
    <source>
        <dbReference type="ARBA" id="ARBA00001712"/>
    </source>
</evidence>
<dbReference type="SUPFAM" id="SSF74650">
    <property type="entry name" value="Galactose mutarotase-like"/>
    <property type="match status" value="1"/>
</dbReference>
<organism evidence="15 16">
    <name type="scientific">Acanthoscelides obtectus</name>
    <name type="common">Bean weevil</name>
    <name type="synonym">Bruchus obtectus</name>
    <dbReference type="NCBI Taxonomy" id="200917"/>
    <lineage>
        <taxon>Eukaryota</taxon>
        <taxon>Metazoa</taxon>
        <taxon>Ecdysozoa</taxon>
        <taxon>Arthropoda</taxon>
        <taxon>Hexapoda</taxon>
        <taxon>Insecta</taxon>
        <taxon>Pterygota</taxon>
        <taxon>Neoptera</taxon>
        <taxon>Endopterygota</taxon>
        <taxon>Coleoptera</taxon>
        <taxon>Polyphaga</taxon>
        <taxon>Cucujiformia</taxon>
        <taxon>Chrysomeloidea</taxon>
        <taxon>Chrysomelidae</taxon>
        <taxon>Bruchinae</taxon>
        <taxon>Bruchini</taxon>
        <taxon>Acanthoscelides</taxon>
    </lineage>
</organism>
<comment type="caution">
    <text evidence="15">The sequence shown here is derived from an EMBL/GenBank/DDBJ whole genome shotgun (WGS) entry which is preliminary data.</text>
</comment>
<keyword evidence="9" id="KW-0963">Cytoplasm</keyword>
<keyword evidence="10" id="KW-0597">Phosphoprotein</keyword>
<evidence type="ECO:0000256" key="9">
    <source>
        <dbReference type="ARBA" id="ARBA00022490"/>
    </source>
</evidence>
<gene>
    <name evidence="15" type="ORF">ACAOBT_LOCUS16347</name>
</gene>
<evidence type="ECO:0000256" key="3">
    <source>
        <dbReference type="ARBA" id="ARBA00004496"/>
    </source>
</evidence>
<dbReference type="PROSITE" id="PS00545">
    <property type="entry name" value="ALDOSE_1_EPIMERASE"/>
    <property type="match status" value="1"/>
</dbReference>
<dbReference type="GO" id="GO:0030246">
    <property type="term" value="F:carbohydrate binding"/>
    <property type="evidence" value="ECO:0007669"/>
    <property type="project" value="InterPro"/>
</dbReference>
<reference evidence="15" key="1">
    <citation type="submission" date="2022-03" db="EMBL/GenBank/DDBJ databases">
        <authorList>
            <person name="Sayadi A."/>
        </authorList>
    </citation>
    <scope>NUCLEOTIDE SEQUENCE</scope>
</reference>
<dbReference type="Proteomes" id="UP001152888">
    <property type="component" value="Unassembled WGS sequence"/>
</dbReference>
<dbReference type="EC" id="5.1.3.3" evidence="7"/>
<dbReference type="Gene3D" id="2.70.98.10">
    <property type="match status" value="1"/>
</dbReference>
<comment type="catalytic activity">
    <reaction evidence="1">
        <text>alpha-D-glucose = beta-D-glucose</text>
        <dbReference type="Rhea" id="RHEA:10264"/>
        <dbReference type="ChEBI" id="CHEBI:15903"/>
        <dbReference type="ChEBI" id="CHEBI:17925"/>
        <dbReference type="EC" id="5.1.3.3"/>
    </reaction>
</comment>
<evidence type="ECO:0000256" key="13">
    <source>
        <dbReference type="ARBA" id="ARBA00032729"/>
    </source>
</evidence>
<dbReference type="PANTHER" id="PTHR10091:SF0">
    <property type="entry name" value="GALACTOSE MUTAROTASE"/>
    <property type="match status" value="1"/>
</dbReference>
<dbReference type="InterPro" id="IPR008183">
    <property type="entry name" value="Aldose_1/G6P_1-epimerase"/>
</dbReference>
<dbReference type="EMBL" id="CAKOFQ010006966">
    <property type="protein sequence ID" value="CAH1984834.1"/>
    <property type="molecule type" value="Genomic_DNA"/>
</dbReference>
<evidence type="ECO:0000256" key="4">
    <source>
        <dbReference type="ARBA" id="ARBA00004947"/>
    </source>
</evidence>
<keyword evidence="11" id="KW-0413">Isomerase</keyword>
<evidence type="ECO:0000256" key="10">
    <source>
        <dbReference type="ARBA" id="ARBA00022553"/>
    </source>
</evidence>